<dbReference type="RefSeq" id="WP_305520931.1">
    <property type="nucleotide sequence ID" value="NZ_JAUYZK010000011.1"/>
</dbReference>
<dbReference type="Proteomes" id="UP001177258">
    <property type="component" value="Unassembled WGS sequence"/>
</dbReference>
<evidence type="ECO:0000313" key="2">
    <source>
        <dbReference type="Proteomes" id="UP001177258"/>
    </source>
</evidence>
<name>A0AA90PRF3_9HELI</name>
<feature type="non-terminal residue" evidence="1">
    <location>
        <position position="686"/>
    </location>
</feature>
<evidence type="ECO:0000313" key="1">
    <source>
        <dbReference type="EMBL" id="MDP2539591.1"/>
    </source>
</evidence>
<protein>
    <submittedName>
        <fullName evidence="1">Uncharacterized protein</fullName>
    </submittedName>
</protein>
<sequence length="686" mass="72530">MKNIMNSDKNNKIMSSNAQNSVIAPPPLTFLKSNSLENFENPKKSRSTEKYNKSFIPVISFVLSTFLFSFSGELRADTLGDASCTLGDSASCATFSTTSDFSNYLNLVSKGSGVYDLSYSQAPANANFPNVTLNANNAVINSNLIGNGLYGTGLSNQNMQTIFNLKNSVWNGNFIVSSGNYAGFGFTTTFDGNYNDTDNTANPLNGYALKGNITSPYSTSNSTFNFNNGAKMAGNISFASTGTFNFNSGSSLQGNISSSSGSTINVNFADSSMKGNVSAYSGTINTNFTNSSMIGSIFNSTATSGTTAWNWNLDNSSIDATNGGVSVRNYSTFNFSLANKSSLTGAISVKDLSTLNLNLANSSSLVGNLSMENYSTLNLNLTNNSTFKGSTSSDYQGVLKATFANSSMEGNITNNSNRNRPYKVQTYTFSGNSDEGFALKGLNGANSKINSYQGVINLNFDNGAKAYADITANVDGYSYGSLPTINMSFKNNSTLNGSISEYPHGRIKATFIDSSMEGNITNFRSNFDGTNSQTYTFSGNSDKGFALKGLNGANSKIQTARNGINLTFDNGAKAYADIETAGGDTAATGQNVSLTLKNNSFLQGSVTGYYGYINANLTDSSMTGSVLNSTGATWKWNLDNSKIDASSGGINVKNNSTLNLTLNNNSSILGNITTTTGSTNLTLNAP</sequence>
<dbReference type="EMBL" id="JAUYZK010000011">
    <property type="protein sequence ID" value="MDP2539591.1"/>
    <property type="molecule type" value="Genomic_DNA"/>
</dbReference>
<comment type="caution">
    <text evidence="1">The sequence shown here is derived from an EMBL/GenBank/DDBJ whole genome shotgun (WGS) entry which is preliminary data.</text>
</comment>
<gene>
    <name evidence="1" type="ORF">Q5I06_07375</name>
</gene>
<dbReference type="AlphaFoldDB" id="A0AA90PRF3"/>
<accession>A0AA90PRF3</accession>
<reference evidence="2" key="1">
    <citation type="journal article" date="2024" name="Syst. Appl. Microbiol.">
        <title>Helicobacter cappadocius sp. nov., from lizards: The first psychrotrophic Helicobacter species.</title>
        <authorList>
            <person name="Aydin F."/>
            <person name="Tarhane S."/>
            <person name="Karakaya E."/>
            <person name="Abay S."/>
            <person name="Kayman T."/>
            <person name="Guran O."/>
            <person name="Bozkurt E."/>
            <person name="Uzum N."/>
            <person name="Avci A."/>
            <person name="Olgun K."/>
            <person name="Jablonski D."/>
            <person name="Guran C."/>
            <person name="Burcin Saticioglu I."/>
        </authorList>
    </citation>
    <scope>NUCLEOTIDE SEQUENCE [LARGE SCALE GENOMIC DNA]</scope>
    <source>
        <strain evidence="2">faydin-H76</strain>
    </source>
</reference>
<proteinExistence type="predicted"/>
<organism evidence="1 2">
    <name type="scientific">Helicobacter cappadocius</name>
    <dbReference type="NCBI Taxonomy" id="3063998"/>
    <lineage>
        <taxon>Bacteria</taxon>
        <taxon>Pseudomonadati</taxon>
        <taxon>Campylobacterota</taxon>
        <taxon>Epsilonproteobacteria</taxon>
        <taxon>Campylobacterales</taxon>
        <taxon>Helicobacteraceae</taxon>
        <taxon>Helicobacter</taxon>
    </lineage>
</organism>